<dbReference type="GO" id="GO:0005634">
    <property type="term" value="C:nucleus"/>
    <property type="evidence" value="ECO:0007669"/>
    <property type="project" value="TreeGrafter"/>
</dbReference>
<dbReference type="PROSITE" id="PS00972">
    <property type="entry name" value="USP_1"/>
    <property type="match status" value="1"/>
</dbReference>
<dbReference type="SUPFAM" id="SSF54001">
    <property type="entry name" value="Cysteine proteinases"/>
    <property type="match status" value="1"/>
</dbReference>
<dbReference type="PANTHER" id="PTHR24006">
    <property type="entry name" value="UBIQUITIN CARBOXYL-TERMINAL HYDROLASE"/>
    <property type="match status" value="1"/>
</dbReference>
<organism evidence="8">
    <name type="scientific">Eutreptiella gymnastica</name>
    <dbReference type="NCBI Taxonomy" id="73025"/>
    <lineage>
        <taxon>Eukaryota</taxon>
        <taxon>Discoba</taxon>
        <taxon>Euglenozoa</taxon>
        <taxon>Euglenida</taxon>
        <taxon>Spirocuta</taxon>
        <taxon>Euglenophyceae</taxon>
        <taxon>Eutreptiales</taxon>
        <taxon>Eutreptiaceae</taxon>
        <taxon>Eutreptiella</taxon>
    </lineage>
</organism>
<evidence type="ECO:0000256" key="6">
    <source>
        <dbReference type="SAM" id="MobiDB-lite"/>
    </source>
</evidence>
<proteinExistence type="inferred from homology"/>
<dbReference type="AlphaFoldDB" id="A0A7S4LNF5"/>
<keyword evidence="4 5" id="KW-0378">Hydrolase</keyword>
<dbReference type="GO" id="GO:0004843">
    <property type="term" value="F:cysteine-type deubiquitinase activity"/>
    <property type="evidence" value="ECO:0007669"/>
    <property type="project" value="UniProtKB-UniRule"/>
</dbReference>
<dbReference type="InterPro" id="IPR028889">
    <property type="entry name" value="USP"/>
</dbReference>
<feature type="region of interest" description="Disordered" evidence="6">
    <location>
        <begin position="151"/>
        <end position="239"/>
    </location>
</feature>
<comment type="similarity">
    <text evidence="2 5">Belongs to the peptidase C19 family.</text>
</comment>
<gene>
    <name evidence="8" type="ORF">EGYM00163_LOCUS51186</name>
</gene>
<sequence>MGGSGSKLEKVLGTPFPESDRYFGLENFGNTCYCNSVLQALYFCLPFRQQCIQYLSHVHERQKDELGKKQGKVEEDNMLLCLCDLFAQINGNKKRTGAIPPKKFVTRLRKENEVFRTLQHQDAHEFLNYLLNTINELLQKEMKEDQARTSKAVYYTRDSSQAVRAPHSSEASEDALNGDVLKMRPSHSNASAGSTKKSSIVSSSSVPICTTPHTAPDTHPETEGLNNLSTPLSLPSPPKPKKSFVHELFEGVLASETRCLTCETITSREETFIDLSIDIEQNSSLHNCLRNFSSSETLDRDDKFFCDYCCTLQEAQKCIRIKKAPLVLAIHLKRFKFIERLQRHRKLSYRVPFSMELRLPRTGEDDPDALYHLFAVVIHVGSGPNMGHYVSMVKSHEHWLLFDDEVVEHIPENSIHSVFGVSQDCPGTTQTGYILFYSLNDCATKMDAAVTPPSCRRAPAHTYQA</sequence>
<feature type="compositionally biased region" description="Low complexity" evidence="6">
    <location>
        <begin position="194"/>
        <end position="212"/>
    </location>
</feature>
<evidence type="ECO:0000313" key="8">
    <source>
        <dbReference type="EMBL" id="CAE0840069.1"/>
    </source>
</evidence>
<evidence type="ECO:0000259" key="7">
    <source>
        <dbReference type="PROSITE" id="PS50235"/>
    </source>
</evidence>
<dbReference type="PROSITE" id="PS50235">
    <property type="entry name" value="USP_3"/>
    <property type="match status" value="1"/>
</dbReference>
<dbReference type="PANTHER" id="PTHR24006:SF733">
    <property type="entry name" value="RE52890P"/>
    <property type="match status" value="1"/>
</dbReference>
<evidence type="ECO:0000256" key="2">
    <source>
        <dbReference type="ARBA" id="ARBA00009085"/>
    </source>
</evidence>
<evidence type="ECO:0000256" key="1">
    <source>
        <dbReference type="ARBA" id="ARBA00000707"/>
    </source>
</evidence>
<dbReference type="EC" id="3.4.19.12" evidence="5"/>
<dbReference type="PROSITE" id="PS00973">
    <property type="entry name" value="USP_2"/>
    <property type="match status" value="1"/>
</dbReference>
<keyword evidence="5" id="KW-0833">Ubl conjugation pathway</keyword>
<keyword evidence="5" id="KW-0788">Thiol protease</keyword>
<feature type="domain" description="USP" evidence="7">
    <location>
        <begin position="23"/>
        <end position="440"/>
    </location>
</feature>
<evidence type="ECO:0000256" key="5">
    <source>
        <dbReference type="RuleBase" id="RU366025"/>
    </source>
</evidence>
<name>A0A7S4LNF5_9EUGL</name>
<dbReference type="GO" id="GO:0016579">
    <property type="term" value="P:protein deubiquitination"/>
    <property type="evidence" value="ECO:0007669"/>
    <property type="project" value="InterPro"/>
</dbReference>
<keyword evidence="3 5" id="KW-0645">Protease</keyword>
<dbReference type="EMBL" id="HBJA01149075">
    <property type="protein sequence ID" value="CAE0840069.1"/>
    <property type="molecule type" value="Transcribed_RNA"/>
</dbReference>
<evidence type="ECO:0000256" key="3">
    <source>
        <dbReference type="ARBA" id="ARBA00022670"/>
    </source>
</evidence>
<dbReference type="Pfam" id="PF00443">
    <property type="entry name" value="UCH"/>
    <property type="match status" value="1"/>
</dbReference>
<dbReference type="GO" id="GO:0005829">
    <property type="term" value="C:cytosol"/>
    <property type="evidence" value="ECO:0007669"/>
    <property type="project" value="TreeGrafter"/>
</dbReference>
<dbReference type="CDD" id="cd02663">
    <property type="entry name" value="Peptidase_C19G"/>
    <property type="match status" value="1"/>
</dbReference>
<evidence type="ECO:0000256" key="4">
    <source>
        <dbReference type="ARBA" id="ARBA00022801"/>
    </source>
</evidence>
<dbReference type="InterPro" id="IPR038765">
    <property type="entry name" value="Papain-like_cys_pep_sf"/>
</dbReference>
<dbReference type="InterPro" id="IPR018200">
    <property type="entry name" value="USP_CS"/>
</dbReference>
<dbReference type="GO" id="GO:0006508">
    <property type="term" value="P:proteolysis"/>
    <property type="evidence" value="ECO:0007669"/>
    <property type="project" value="UniProtKB-KW"/>
</dbReference>
<accession>A0A7S4LNF5</accession>
<protein>
    <recommendedName>
        <fullName evidence="5">Ubiquitin carboxyl-terminal hydrolase</fullName>
        <ecNumber evidence="5">3.4.19.12</ecNumber>
    </recommendedName>
</protein>
<dbReference type="Gene3D" id="3.90.70.10">
    <property type="entry name" value="Cysteine proteinases"/>
    <property type="match status" value="1"/>
</dbReference>
<comment type="catalytic activity">
    <reaction evidence="1 5">
        <text>Thiol-dependent hydrolysis of ester, thioester, amide, peptide and isopeptide bonds formed by the C-terminal Gly of ubiquitin (a 76-residue protein attached to proteins as an intracellular targeting signal).</text>
        <dbReference type="EC" id="3.4.19.12"/>
    </reaction>
</comment>
<dbReference type="InterPro" id="IPR050164">
    <property type="entry name" value="Peptidase_C19"/>
</dbReference>
<dbReference type="InterPro" id="IPR001394">
    <property type="entry name" value="Peptidase_C19_UCH"/>
</dbReference>
<reference evidence="8" key="1">
    <citation type="submission" date="2021-01" db="EMBL/GenBank/DDBJ databases">
        <authorList>
            <person name="Corre E."/>
            <person name="Pelletier E."/>
            <person name="Niang G."/>
            <person name="Scheremetjew M."/>
            <person name="Finn R."/>
            <person name="Kale V."/>
            <person name="Holt S."/>
            <person name="Cochrane G."/>
            <person name="Meng A."/>
            <person name="Brown T."/>
            <person name="Cohen L."/>
        </authorList>
    </citation>
    <scope>NUCLEOTIDE SEQUENCE</scope>
    <source>
        <strain evidence="8">CCMP1594</strain>
    </source>
</reference>